<dbReference type="PIRSF" id="PIRSF018875">
    <property type="entry name" value="UCP018875_ABC_perm"/>
    <property type="match status" value="1"/>
</dbReference>
<reference evidence="2 3" key="1">
    <citation type="journal article" date="2016" name="Genome Announc.">
        <title>Complete genome sequence of the hyperthermophilic and piezophilic archaeon Thermococcus barophilus Ch5, capable of growth at the expense of hydrogenogenesis from carbon monoxide and formate.</title>
        <authorList>
            <person name="Oger P."/>
            <person name="Sokolova T.G."/>
            <person name="Kozhevnikova D.A."/>
            <person name="Taranov E.A."/>
            <person name="Vannier P."/>
            <person name="Lee H.S."/>
            <person name="Kwon K.K."/>
            <person name="Kang S.G."/>
            <person name="Lee J.H."/>
            <person name="Bonch-Osmolovskaya E.A."/>
            <person name="Lebedinsky A.V."/>
        </authorList>
    </citation>
    <scope>NUCLEOTIDE SEQUENCE [LARGE SCALE GENOMIC DNA]</scope>
    <source>
        <strain evidence="3">Ch5</strain>
    </source>
</reference>
<keyword evidence="1" id="KW-0472">Membrane</keyword>
<evidence type="ECO:0000313" key="2">
    <source>
        <dbReference type="EMBL" id="ALM74721.1"/>
    </source>
</evidence>
<feature type="transmembrane region" description="Helical" evidence="1">
    <location>
        <begin position="190"/>
        <end position="209"/>
    </location>
</feature>
<feature type="transmembrane region" description="Helical" evidence="1">
    <location>
        <begin position="44"/>
        <end position="64"/>
    </location>
</feature>
<feature type="transmembrane region" description="Helical" evidence="1">
    <location>
        <begin position="115"/>
        <end position="137"/>
    </location>
</feature>
<protein>
    <recommendedName>
        <fullName evidence="4">Permease</fullName>
    </recommendedName>
</protein>
<dbReference type="STRING" id="55802.TBCH5v1_0766"/>
<feature type="transmembrane region" description="Helical" evidence="1">
    <location>
        <begin position="410"/>
        <end position="431"/>
    </location>
</feature>
<feature type="transmembrane region" description="Helical" evidence="1">
    <location>
        <begin position="339"/>
        <end position="358"/>
    </location>
</feature>
<evidence type="ECO:0008006" key="4">
    <source>
        <dbReference type="Google" id="ProtNLM"/>
    </source>
</evidence>
<organism evidence="2 3">
    <name type="scientific">Thermococcus barophilus</name>
    <dbReference type="NCBI Taxonomy" id="55802"/>
    <lineage>
        <taxon>Archaea</taxon>
        <taxon>Methanobacteriati</taxon>
        <taxon>Methanobacteriota</taxon>
        <taxon>Thermococci</taxon>
        <taxon>Thermococcales</taxon>
        <taxon>Thermococcaceae</taxon>
        <taxon>Thermococcus</taxon>
    </lineage>
</organism>
<keyword evidence="1" id="KW-1133">Transmembrane helix</keyword>
<dbReference type="InterPro" id="IPR054100">
    <property type="entry name" value="12TM_1_arc"/>
</dbReference>
<dbReference type="AlphaFoldDB" id="A0A0S1XAC2"/>
<proteinExistence type="predicted"/>
<feature type="transmembrane region" description="Helical" evidence="1">
    <location>
        <begin position="475"/>
        <end position="492"/>
    </location>
</feature>
<sequence length="493" mass="55509">MFEVVKILYRELHYQILKRNPQIANDEKKFKKHLKNAVSIKRNVAIQSIAFIFFGIMMAIGLFFSDDKTYIVAMLSSLALIPFIFSLYVTTVQSSYVVSLGLFEPMKSLPIRIGALYLSELLVIDQIPALAMILPSIAVVSMRYPLNGILALLWVFVGMLAGHTIGLIIYSTFGLRISYRKSRSGSLKNLLKILAIFAFMGLFYGVSYMQGYIQEHSEKVAAVIGRYSIAYPFTISSIFDPKKSVVMLLLYVAVFISLYQLALKRVWSGILEPKLESEKTKTSKFRASLGGKVLNLTLKDLKIILRKTAMITGFLMPIYVLLPQILMTIQSGNLSIMRATYFLFILGVFTIPGADAVLKVEGKVLDFLKSLPLTKREYALSKALSMSVIPMLLSGLILILAVYYDPKALILFPYIFLLPLNASFLTMAYFFRYEEVELGIPEFNIGHMIVLMILVGMLFGVITLPLFLLTYPLEYFISFGIGLVSLGILYRLL</sequence>
<evidence type="ECO:0000256" key="1">
    <source>
        <dbReference type="SAM" id="Phobius"/>
    </source>
</evidence>
<evidence type="ECO:0000313" key="3">
    <source>
        <dbReference type="Proteomes" id="UP000066042"/>
    </source>
</evidence>
<feature type="transmembrane region" description="Helical" evidence="1">
    <location>
        <begin position="308"/>
        <end position="327"/>
    </location>
</feature>
<dbReference type="EMBL" id="CP013050">
    <property type="protein sequence ID" value="ALM74721.1"/>
    <property type="molecule type" value="Genomic_DNA"/>
</dbReference>
<feature type="transmembrane region" description="Helical" evidence="1">
    <location>
        <begin position="379"/>
        <end position="404"/>
    </location>
</feature>
<keyword evidence="1" id="KW-0812">Transmembrane</keyword>
<dbReference type="Proteomes" id="UP000066042">
    <property type="component" value="Chromosome"/>
</dbReference>
<dbReference type="PATRIC" id="fig|55802.8.peg.761"/>
<feature type="transmembrane region" description="Helical" evidence="1">
    <location>
        <begin position="70"/>
        <end position="103"/>
    </location>
</feature>
<name>A0A0S1XAC2_THEBA</name>
<feature type="transmembrane region" description="Helical" evidence="1">
    <location>
        <begin position="443"/>
        <end position="469"/>
    </location>
</feature>
<dbReference type="GeneID" id="26136042"/>
<feature type="transmembrane region" description="Helical" evidence="1">
    <location>
        <begin position="149"/>
        <end position="170"/>
    </location>
</feature>
<dbReference type="Pfam" id="PF09847">
    <property type="entry name" value="12TM_1"/>
    <property type="match status" value="1"/>
</dbReference>
<feature type="transmembrane region" description="Helical" evidence="1">
    <location>
        <begin position="245"/>
        <end position="263"/>
    </location>
</feature>
<gene>
    <name evidence="2" type="ORF">TBCH5v1_0766</name>
</gene>
<accession>A0A0S1XAC2</accession>
<dbReference type="RefSeq" id="WP_056933560.1">
    <property type="nucleotide sequence ID" value="NZ_CP013050.1"/>
</dbReference>
<dbReference type="InterPro" id="IPR018646">
    <property type="entry name" value="12TM_1"/>
</dbReference>